<evidence type="ECO:0000313" key="3">
    <source>
        <dbReference type="Proteomes" id="UP001066276"/>
    </source>
</evidence>
<accession>A0AAV7MEL4</accession>
<proteinExistence type="predicted"/>
<dbReference type="AlphaFoldDB" id="A0AAV7MEL4"/>
<protein>
    <submittedName>
        <fullName evidence="2">Uncharacterized protein</fullName>
    </submittedName>
</protein>
<feature type="region of interest" description="Disordered" evidence="1">
    <location>
        <begin position="31"/>
        <end position="83"/>
    </location>
</feature>
<keyword evidence="3" id="KW-1185">Reference proteome</keyword>
<reference evidence="2" key="1">
    <citation type="journal article" date="2022" name="bioRxiv">
        <title>Sequencing and chromosome-scale assembly of the giantPleurodeles waltlgenome.</title>
        <authorList>
            <person name="Brown T."/>
            <person name="Elewa A."/>
            <person name="Iarovenko S."/>
            <person name="Subramanian E."/>
            <person name="Araus A.J."/>
            <person name="Petzold A."/>
            <person name="Susuki M."/>
            <person name="Suzuki K.-i.T."/>
            <person name="Hayashi T."/>
            <person name="Toyoda A."/>
            <person name="Oliveira C."/>
            <person name="Osipova E."/>
            <person name="Leigh N.D."/>
            <person name="Simon A."/>
            <person name="Yun M.H."/>
        </authorList>
    </citation>
    <scope>NUCLEOTIDE SEQUENCE</scope>
    <source>
        <strain evidence="2">20211129_DDA</strain>
        <tissue evidence="2">Liver</tissue>
    </source>
</reference>
<evidence type="ECO:0000256" key="1">
    <source>
        <dbReference type="SAM" id="MobiDB-lite"/>
    </source>
</evidence>
<organism evidence="2 3">
    <name type="scientific">Pleurodeles waltl</name>
    <name type="common">Iberian ribbed newt</name>
    <dbReference type="NCBI Taxonomy" id="8319"/>
    <lineage>
        <taxon>Eukaryota</taxon>
        <taxon>Metazoa</taxon>
        <taxon>Chordata</taxon>
        <taxon>Craniata</taxon>
        <taxon>Vertebrata</taxon>
        <taxon>Euteleostomi</taxon>
        <taxon>Amphibia</taxon>
        <taxon>Batrachia</taxon>
        <taxon>Caudata</taxon>
        <taxon>Salamandroidea</taxon>
        <taxon>Salamandridae</taxon>
        <taxon>Pleurodelinae</taxon>
        <taxon>Pleurodeles</taxon>
    </lineage>
</organism>
<dbReference type="EMBL" id="JANPWB010000014">
    <property type="protein sequence ID" value="KAJ1100922.1"/>
    <property type="molecule type" value="Genomic_DNA"/>
</dbReference>
<comment type="caution">
    <text evidence="2">The sequence shown here is derived from an EMBL/GenBank/DDBJ whole genome shotgun (WGS) entry which is preliminary data.</text>
</comment>
<gene>
    <name evidence="2" type="ORF">NDU88_005997</name>
</gene>
<dbReference type="Proteomes" id="UP001066276">
    <property type="component" value="Chromosome 10"/>
</dbReference>
<sequence length="83" mass="9029">MGPLCTYPVGTLEWASAWSINPDICLGITQKGTRTVRTARSERIGTETEGEGKEDKRASRSFPERAEPAAERSDDESKPGSVC</sequence>
<feature type="compositionally biased region" description="Basic and acidic residues" evidence="1">
    <location>
        <begin position="39"/>
        <end position="83"/>
    </location>
</feature>
<name>A0AAV7MEL4_PLEWA</name>
<evidence type="ECO:0000313" key="2">
    <source>
        <dbReference type="EMBL" id="KAJ1100922.1"/>
    </source>
</evidence>